<organism evidence="8 9">
    <name type="scientific">Lishizhenia tianjinensis</name>
    <dbReference type="NCBI Taxonomy" id="477690"/>
    <lineage>
        <taxon>Bacteria</taxon>
        <taxon>Pseudomonadati</taxon>
        <taxon>Bacteroidota</taxon>
        <taxon>Flavobacteriia</taxon>
        <taxon>Flavobacteriales</taxon>
        <taxon>Crocinitomicaceae</taxon>
        <taxon>Lishizhenia</taxon>
    </lineage>
</organism>
<evidence type="ECO:0000256" key="5">
    <source>
        <dbReference type="ARBA" id="ARBA00035648"/>
    </source>
</evidence>
<dbReference type="OrthoDB" id="9771229at2"/>
<sequence length="289" mass="33377">MLQSMTGYGKATGNYKDKKIVVEVRSLNSKNLDLTARIAPLYKPLELELRKKVGQVLDRGKTELSINIENTGATANYVINQALAKAYYKDLKQLSADLEEEQDLLPMVLRMPEIYINQTEELSEEESNYLMELLDEALQKLVDFRAQEGVSLAQDFTDRITTIKTLLDEVPKYEDLRIDIIKERMRKGFEDNNAQSIDENRFEQELIYYIEKLDVSEEKVRLANHLDYFIETMNQSDIPVGKKLGFISQEIGREINTLGSKSYHVDLQKIVVNMKDNLEKIKEQVLNTL</sequence>
<accession>A0A1I6ZMA0</accession>
<evidence type="ECO:0000256" key="3">
    <source>
        <dbReference type="ARBA" id="ARBA00022759"/>
    </source>
</evidence>
<dbReference type="InterPro" id="IPR013551">
    <property type="entry name" value="YicC-like_C"/>
</dbReference>
<keyword evidence="2" id="KW-0540">Nuclease</keyword>
<dbReference type="PANTHER" id="PTHR30636">
    <property type="entry name" value="UPF0701 PROTEIN YICC"/>
    <property type="match status" value="1"/>
</dbReference>
<evidence type="ECO:0000256" key="2">
    <source>
        <dbReference type="ARBA" id="ARBA00022722"/>
    </source>
</evidence>
<proteinExistence type="inferred from homology"/>
<dbReference type="InterPro" id="IPR005229">
    <property type="entry name" value="YicC/YloC-like"/>
</dbReference>
<dbReference type="AlphaFoldDB" id="A0A1I6ZMA0"/>
<dbReference type="PANTHER" id="PTHR30636:SF3">
    <property type="entry name" value="UPF0701 PROTEIN YICC"/>
    <property type="match status" value="1"/>
</dbReference>
<dbReference type="Pfam" id="PF08340">
    <property type="entry name" value="YicC-like_C"/>
    <property type="match status" value="1"/>
</dbReference>
<feature type="domain" description="Endoribonuclease YicC-like C-terminal" evidence="7">
    <location>
        <begin position="177"/>
        <end position="287"/>
    </location>
</feature>
<protein>
    <submittedName>
        <fullName evidence="8">TIGR00255 family protein</fullName>
    </submittedName>
</protein>
<name>A0A1I6ZMA0_9FLAO</name>
<dbReference type="Proteomes" id="UP000236454">
    <property type="component" value="Unassembled WGS sequence"/>
</dbReference>
<dbReference type="GO" id="GO:0004521">
    <property type="term" value="F:RNA endonuclease activity"/>
    <property type="evidence" value="ECO:0007669"/>
    <property type="project" value="InterPro"/>
</dbReference>
<gene>
    <name evidence="8" type="ORF">SAMN05216474_1469</name>
</gene>
<evidence type="ECO:0000313" key="9">
    <source>
        <dbReference type="Proteomes" id="UP000236454"/>
    </source>
</evidence>
<dbReference type="NCBIfam" id="TIGR00255">
    <property type="entry name" value="YicC/YloC family endoribonuclease"/>
    <property type="match status" value="1"/>
</dbReference>
<dbReference type="Pfam" id="PF03755">
    <property type="entry name" value="YicC-like_N"/>
    <property type="match status" value="1"/>
</dbReference>
<evidence type="ECO:0000259" key="7">
    <source>
        <dbReference type="Pfam" id="PF08340"/>
    </source>
</evidence>
<evidence type="ECO:0000313" key="8">
    <source>
        <dbReference type="EMBL" id="SFT63685.1"/>
    </source>
</evidence>
<evidence type="ECO:0000259" key="6">
    <source>
        <dbReference type="Pfam" id="PF03755"/>
    </source>
</evidence>
<dbReference type="STRING" id="477690.SAMN05216474_1469"/>
<dbReference type="EMBL" id="FPAS01000002">
    <property type="protein sequence ID" value="SFT63685.1"/>
    <property type="molecule type" value="Genomic_DNA"/>
</dbReference>
<dbReference type="GO" id="GO:0016787">
    <property type="term" value="F:hydrolase activity"/>
    <property type="evidence" value="ECO:0007669"/>
    <property type="project" value="UniProtKB-KW"/>
</dbReference>
<reference evidence="8 9" key="1">
    <citation type="submission" date="2016-10" db="EMBL/GenBank/DDBJ databases">
        <authorList>
            <person name="de Groot N.N."/>
        </authorList>
    </citation>
    <scope>NUCLEOTIDE SEQUENCE [LARGE SCALE GENOMIC DNA]</scope>
    <source>
        <strain evidence="8 9">CGMCC 1.7005</strain>
    </source>
</reference>
<evidence type="ECO:0000256" key="1">
    <source>
        <dbReference type="ARBA" id="ARBA00001968"/>
    </source>
</evidence>
<keyword evidence="3" id="KW-0255">Endonuclease</keyword>
<feature type="domain" description="Endoribonuclease YicC-like N-terminal" evidence="6">
    <location>
        <begin position="2"/>
        <end position="153"/>
    </location>
</feature>
<keyword evidence="4" id="KW-0378">Hydrolase</keyword>
<dbReference type="InterPro" id="IPR013527">
    <property type="entry name" value="YicC-like_N"/>
</dbReference>
<comment type="cofactor">
    <cofactor evidence="1">
        <name>a divalent metal cation</name>
        <dbReference type="ChEBI" id="CHEBI:60240"/>
    </cofactor>
</comment>
<comment type="similarity">
    <text evidence="5">Belongs to the YicC/YloC family.</text>
</comment>
<evidence type="ECO:0000256" key="4">
    <source>
        <dbReference type="ARBA" id="ARBA00022801"/>
    </source>
</evidence>
<keyword evidence="9" id="KW-1185">Reference proteome</keyword>